<keyword evidence="3" id="KW-1185">Reference proteome</keyword>
<dbReference type="PANTHER" id="PTHR39966:SF1">
    <property type="entry name" value="HEMERYTHRIN-LIKE DOMAIN-CONTAINING PROTEIN"/>
    <property type="match status" value="1"/>
</dbReference>
<gene>
    <name evidence="2" type="ORF">B3C1_08396</name>
</gene>
<dbReference type="GO" id="GO:0005886">
    <property type="term" value="C:plasma membrane"/>
    <property type="evidence" value="ECO:0007669"/>
    <property type="project" value="TreeGrafter"/>
</dbReference>
<dbReference type="Gene3D" id="1.20.120.520">
    <property type="entry name" value="nmb1532 protein domain like"/>
    <property type="match status" value="1"/>
</dbReference>
<dbReference type="eggNOG" id="COG3945">
    <property type="taxonomic scope" value="Bacteria"/>
</dbReference>
<sequence>MLDLLRQDHHRIRRLLALLDAKAAAIRAEQEIQYDLLKDVLDYLHHYVDGVHHSEEDELLAILADDNLKADIKRQHHKLDDATQCLGQRVDMVLLDAVVPQDEMLRSLEEFICEQRAHLAFEEEKLFPVLEAKLSTQDWAAVRQRLEQKAEKDPLFGAEVRADHRALWERLNEETEE</sequence>
<evidence type="ECO:0000313" key="2">
    <source>
        <dbReference type="EMBL" id="EKE74893.1"/>
    </source>
</evidence>
<dbReference type="Proteomes" id="UP000006755">
    <property type="component" value="Unassembled WGS sequence"/>
</dbReference>
<dbReference type="Pfam" id="PF01814">
    <property type="entry name" value="Hemerythrin"/>
    <property type="match status" value="1"/>
</dbReference>
<dbReference type="OrthoDB" id="7349010at2"/>
<reference evidence="2 3" key="1">
    <citation type="journal article" date="2012" name="J. Bacteriol.">
        <title>Genome Sequence of Gallaecimonas xiamenensis Type Strain 3-C-1.</title>
        <authorList>
            <person name="Lai Q."/>
            <person name="Wang L."/>
            <person name="Wang W."/>
            <person name="Shao Z."/>
        </authorList>
    </citation>
    <scope>NUCLEOTIDE SEQUENCE [LARGE SCALE GENOMIC DNA]</scope>
    <source>
        <strain evidence="2 3">3-C-1</strain>
    </source>
</reference>
<protein>
    <submittedName>
        <fullName evidence="2">Hemerythrin HHE cation binding domain subfamily protein</fullName>
    </submittedName>
</protein>
<dbReference type="EMBL" id="AMRI01000010">
    <property type="protein sequence ID" value="EKE74893.1"/>
    <property type="molecule type" value="Genomic_DNA"/>
</dbReference>
<dbReference type="InterPro" id="IPR012312">
    <property type="entry name" value="Hemerythrin-like"/>
</dbReference>
<evidence type="ECO:0000259" key="1">
    <source>
        <dbReference type="Pfam" id="PF01814"/>
    </source>
</evidence>
<organism evidence="2 3">
    <name type="scientific">Gallaecimonas xiamenensis 3-C-1</name>
    <dbReference type="NCBI Taxonomy" id="745411"/>
    <lineage>
        <taxon>Bacteria</taxon>
        <taxon>Pseudomonadati</taxon>
        <taxon>Pseudomonadota</taxon>
        <taxon>Gammaproteobacteria</taxon>
        <taxon>Enterobacterales</taxon>
        <taxon>Gallaecimonadaceae</taxon>
        <taxon>Gallaecimonas</taxon>
    </lineage>
</organism>
<evidence type="ECO:0000313" key="3">
    <source>
        <dbReference type="Proteomes" id="UP000006755"/>
    </source>
</evidence>
<name>K2JI51_9GAMM</name>
<dbReference type="STRING" id="745411.B3C1_08396"/>
<dbReference type="RefSeq" id="WP_008484186.1">
    <property type="nucleotide sequence ID" value="NZ_AMRI01000010.1"/>
</dbReference>
<comment type="caution">
    <text evidence="2">The sequence shown here is derived from an EMBL/GenBank/DDBJ whole genome shotgun (WGS) entry which is preliminary data.</text>
</comment>
<dbReference type="PANTHER" id="PTHR39966">
    <property type="entry name" value="BLL2471 PROTEIN-RELATED"/>
    <property type="match status" value="1"/>
</dbReference>
<feature type="domain" description="Hemerythrin-like" evidence="1">
    <location>
        <begin position="2"/>
        <end position="130"/>
    </location>
</feature>
<dbReference type="AlphaFoldDB" id="K2JI51"/>
<proteinExistence type="predicted"/>
<accession>K2JI51</accession>